<name>A0A498NSQ8_LABRO</name>
<dbReference type="EMBL" id="QBIY01011171">
    <property type="protein sequence ID" value="RXN34609.1"/>
    <property type="molecule type" value="Genomic_DNA"/>
</dbReference>
<dbReference type="Gene3D" id="3.20.20.70">
    <property type="entry name" value="Aldolase class I"/>
    <property type="match status" value="1"/>
</dbReference>
<dbReference type="PANTHER" id="PTHR19850">
    <property type="entry name" value="GUANINE NUCLEOTIDE-BINDING PROTEIN BETA G PROTEIN BETA"/>
    <property type="match status" value="1"/>
</dbReference>
<dbReference type="InterPro" id="IPR015943">
    <property type="entry name" value="WD40/YVTN_repeat-like_dom_sf"/>
</dbReference>
<dbReference type="GO" id="GO:0004807">
    <property type="term" value="F:triose-phosphate isomerase activity"/>
    <property type="evidence" value="ECO:0007669"/>
    <property type="project" value="InterPro"/>
</dbReference>
<evidence type="ECO:0000256" key="9">
    <source>
        <dbReference type="ARBA" id="ARBA00022574"/>
    </source>
</evidence>
<dbReference type="PROSITE" id="PS50294">
    <property type="entry name" value="WD_REPEATS_REGION"/>
    <property type="match status" value="3"/>
</dbReference>
<dbReference type="InterPro" id="IPR020861">
    <property type="entry name" value="Triosephosphate_isomerase_AS"/>
</dbReference>
<comment type="similarity">
    <text evidence="4">Belongs to the triosephosphate isomerase family.</text>
</comment>
<evidence type="ECO:0000313" key="19">
    <source>
        <dbReference type="Proteomes" id="UP000290572"/>
    </source>
</evidence>
<dbReference type="EC" id="4.2.3.3" evidence="7"/>
<feature type="repeat" description="WD" evidence="16">
    <location>
        <begin position="137"/>
        <end position="177"/>
    </location>
</feature>
<dbReference type="CDD" id="cd00200">
    <property type="entry name" value="WD40"/>
    <property type="match status" value="1"/>
</dbReference>
<dbReference type="STRING" id="84645.A0A498NSQ8"/>
<evidence type="ECO:0000256" key="10">
    <source>
        <dbReference type="ARBA" id="ARBA00022737"/>
    </source>
</evidence>
<evidence type="ECO:0000256" key="11">
    <source>
        <dbReference type="ARBA" id="ARBA00023152"/>
    </source>
</evidence>
<dbReference type="GO" id="GO:0006096">
    <property type="term" value="P:glycolytic process"/>
    <property type="evidence" value="ECO:0007669"/>
    <property type="project" value="UniProtKB-KW"/>
</dbReference>
<evidence type="ECO:0000313" key="17">
    <source>
        <dbReference type="EMBL" id="RXN05219.1"/>
    </source>
</evidence>
<keyword evidence="8" id="KW-0312">Gluconeogenesis</keyword>
<evidence type="ECO:0007829" key="20">
    <source>
        <dbReference type="PeptideAtlas" id="A0A498NSQ8"/>
    </source>
</evidence>
<gene>
    <name evidence="18" type="ORF">ROHU_014939</name>
    <name evidence="17" type="ORF">ROHU_033566</name>
</gene>
<dbReference type="InterPro" id="IPR035990">
    <property type="entry name" value="TIM_sf"/>
</dbReference>
<evidence type="ECO:0000256" key="8">
    <source>
        <dbReference type="ARBA" id="ARBA00022432"/>
    </source>
</evidence>
<dbReference type="HAMAP" id="MF_00147_B">
    <property type="entry name" value="TIM_B"/>
    <property type="match status" value="1"/>
</dbReference>
<evidence type="ECO:0000256" key="2">
    <source>
        <dbReference type="ARBA" id="ARBA00002041"/>
    </source>
</evidence>
<evidence type="ECO:0000256" key="12">
    <source>
        <dbReference type="ARBA" id="ARBA00023224"/>
    </source>
</evidence>
<dbReference type="EMBL" id="QBIY01013414">
    <property type="protein sequence ID" value="RXN05219.1"/>
    <property type="molecule type" value="Genomic_DNA"/>
</dbReference>
<feature type="repeat" description="WD" evidence="16">
    <location>
        <begin position="220"/>
        <end position="261"/>
    </location>
</feature>
<dbReference type="InterPro" id="IPR019775">
    <property type="entry name" value="WD40_repeat_CS"/>
</dbReference>
<dbReference type="GO" id="GO:0006094">
    <property type="term" value="P:gluconeogenesis"/>
    <property type="evidence" value="ECO:0007669"/>
    <property type="project" value="UniProtKB-KW"/>
</dbReference>
<dbReference type="Pfam" id="PF25391">
    <property type="entry name" value="WD40_Gbeta"/>
    <property type="match status" value="1"/>
</dbReference>
<dbReference type="InterPro" id="IPR016346">
    <property type="entry name" value="G-protein_beta_1-5"/>
</dbReference>
<dbReference type="GO" id="GO:0007165">
    <property type="term" value="P:signal transduction"/>
    <property type="evidence" value="ECO:0007669"/>
    <property type="project" value="UniProtKB-KW"/>
</dbReference>
<feature type="repeat" description="WD" evidence="16">
    <location>
        <begin position="178"/>
        <end position="219"/>
    </location>
</feature>
<feature type="repeat" description="WD" evidence="16">
    <location>
        <begin position="51"/>
        <end position="92"/>
    </location>
</feature>
<dbReference type="InterPro" id="IPR001680">
    <property type="entry name" value="WD40_rpt"/>
</dbReference>
<dbReference type="InterPro" id="IPR001632">
    <property type="entry name" value="WD40_G-protein_beta-like"/>
</dbReference>
<dbReference type="InterPro" id="IPR020472">
    <property type="entry name" value="WD40_PAC1"/>
</dbReference>
<dbReference type="PROSITE" id="PS51440">
    <property type="entry name" value="TIM_2"/>
    <property type="match status" value="1"/>
</dbReference>
<dbReference type="PRINTS" id="PR00319">
    <property type="entry name" value="GPROTEINB"/>
</dbReference>
<reference evidence="18 19" key="1">
    <citation type="submission" date="2018-03" db="EMBL/GenBank/DDBJ databases">
        <title>Draft genome sequence of Rohu Carp (Labeo rohita).</title>
        <authorList>
            <person name="Das P."/>
            <person name="Kushwaha B."/>
            <person name="Joshi C.G."/>
            <person name="Kumar D."/>
            <person name="Nagpure N.S."/>
            <person name="Sahoo L."/>
            <person name="Das S.P."/>
            <person name="Bit A."/>
            <person name="Patnaik S."/>
            <person name="Meher P.K."/>
            <person name="Jayasankar P."/>
            <person name="Koringa P.G."/>
            <person name="Patel N.V."/>
            <person name="Hinsu A.T."/>
            <person name="Kumar R."/>
            <person name="Pandey M."/>
            <person name="Agarwal S."/>
            <person name="Srivastava S."/>
            <person name="Singh M."/>
            <person name="Iquebal M.A."/>
            <person name="Jaiswal S."/>
            <person name="Angadi U.B."/>
            <person name="Kumar N."/>
            <person name="Raza M."/>
            <person name="Shah T.M."/>
            <person name="Rai A."/>
            <person name="Jena J.K."/>
        </authorList>
    </citation>
    <scope>NUCLEOTIDE SEQUENCE [LARGE SCALE GENOMIC DNA]</scope>
    <source>
        <strain evidence="18">DASCIFA01</strain>
        <tissue evidence="18">Testis</tissue>
    </source>
</reference>
<keyword evidence="19" id="KW-1185">Reference proteome</keyword>
<comment type="function">
    <text evidence="3">It is also responsible for the non-negligible production of methylglyoxal a reactive cytotoxic side-product that modifies and can alter proteins, DNA and lipids.</text>
</comment>
<proteinExistence type="evidence at protein level"/>
<evidence type="ECO:0000313" key="18">
    <source>
        <dbReference type="EMBL" id="RXN34609.1"/>
    </source>
</evidence>
<accession>A0A498NSQ8</accession>
<evidence type="ECO:0000256" key="14">
    <source>
        <dbReference type="ARBA" id="ARBA00023239"/>
    </source>
</evidence>
<comment type="pathway">
    <text evidence="15">Carbohydrate biosynthesis.</text>
</comment>
<evidence type="ECO:0000256" key="15">
    <source>
        <dbReference type="ARBA" id="ARBA00024331"/>
    </source>
</evidence>
<dbReference type="SUPFAM" id="SSF51351">
    <property type="entry name" value="Triosephosphate isomerase (TIM)"/>
    <property type="match status" value="1"/>
</dbReference>
<keyword evidence="14" id="KW-0456">Lyase</keyword>
<dbReference type="CDD" id="cd00311">
    <property type="entry name" value="TIM"/>
    <property type="match status" value="1"/>
</dbReference>
<keyword evidence="11" id="KW-0324">Glycolysis</keyword>
<dbReference type="SUPFAM" id="SSF50978">
    <property type="entry name" value="WD40 repeat-like"/>
    <property type="match status" value="1"/>
</dbReference>
<keyword evidence="13" id="KW-0413">Isomerase</keyword>
<comment type="catalytic activity">
    <reaction evidence="1">
        <text>dihydroxyacetone phosphate = methylglyoxal + phosphate</text>
        <dbReference type="Rhea" id="RHEA:17937"/>
        <dbReference type="ChEBI" id="CHEBI:17158"/>
        <dbReference type="ChEBI" id="CHEBI:43474"/>
        <dbReference type="ChEBI" id="CHEBI:57642"/>
        <dbReference type="EC" id="4.2.3.3"/>
    </reaction>
</comment>
<evidence type="ECO:0000256" key="7">
    <source>
        <dbReference type="ARBA" id="ARBA00013032"/>
    </source>
</evidence>
<dbReference type="FunFam" id="3.20.20.70:FF:000025">
    <property type="entry name" value="Triosephosphate isomerase"/>
    <property type="match status" value="1"/>
</dbReference>
<keyword evidence="9 16" id="KW-0853">WD repeat</keyword>
<keyword evidence="12" id="KW-0807">Transducer</keyword>
<organism evidence="18 19">
    <name type="scientific">Labeo rohita</name>
    <name type="common">Indian major carp</name>
    <name type="synonym">Cyprinus rohita</name>
    <dbReference type="NCBI Taxonomy" id="84645"/>
    <lineage>
        <taxon>Eukaryota</taxon>
        <taxon>Metazoa</taxon>
        <taxon>Chordata</taxon>
        <taxon>Craniata</taxon>
        <taxon>Vertebrata</taxon>
        <taxon>Euteleostomi</taxon>
        <taxon>Actinopterygii</taxon>
        <taxon>Neopterygii</taxon>
        <taxon>Teleostei</taxon>
        <taxon>Ostariophysi</taxon>
        <taxon>Cypriniformes</taxon>
        <taxon>Cyprinidae</taxon>
        <taxon>Labeoninae</taxon>
        <taxon>Labeonini</taxon>
        <taxon>Labeo</taxon>
    </lineage>
</organism>
<keyword evidence="20" id="KW-1267">Proteomics identification</keyword>
<evidence type="ECO:0000256" key="6">
    <source>
        <dbReference type="ARBA" id="ARBA00011738"/>
    </source>
</evidence>
<evidence type="ECO:0000256" key="1">
    <source>
        <dbReference type="ARBA" id="ARBA00000726"/>
    </source>
</evidence>
<dbReference type="GO" id="GO:0008929">
    <property type="term" value="F:methylglyoxal synthase activity"/>
    <property type="evidence" value="ECO:0007669"/>
    <property type="project" value="UniProtKB-EC"/>
</dbReference>
<dbReference type="PROSITE" id="PS00171">
    <property type="entry name" value="TIM_1"/>
    <property type="match status" value="1"/>
</dbReference>
<keyword evidence="10" id="KW-0677">Repeat</keyword>
<dbReference type="InterPro" id="IPR036322">
    <property type="entry name" value="WD40_repeat_dom_sf"/>
</dbReference>
<evidence type="ECO:0000256" key="3">
    <source>
        <dbReference type="ARBA" id="ARBA00004104"/>
    </source>
</evidence>
<dbReference type="InterPro" id="IPR000652">
    <property type="entry name" value="Triosephosphate_isomerase"/>
</dbReference>
<dbReference type="SMART" id="SM00320">
    <property type="entry name" value="WD40"/>
    <property type="match status" value="6"/>
</dbReference>
<comment type="function">
    <text evidence="2">Triosephosphate isomerase is an extremely efficient metabolic enzyme that catalyzes the interconversion between dihydroxyacetone phosphate (DHAP) and D-glyceraldehyde-3-phosphate (G3P) in glycolysis and gluconeogenesis.</text>
</comment>
<dbReference type="NCBIfam" id="TIGR00419">
    <property type="entry name" value="tim"/>
    <property type="match status" value="1"/>
</dbReference>
<dbReference type="Proteomes" id="UP000290572">
    <property type="component" value="Unassembled WGS sequence"/>
</dbReference>
<dbReference type="Gene3D" id="2.130.10.10">
    <property type="entry name" value="YVTN repeat-like/Quinoprotein amine dehydrogenase"/>
    <property type="match status" value="2"/>
</dbReference>
<dbReference type="PROSITE" id="PS00678">
    <property type="entry name" value="WD_REPEATS_1"/>
    <property type="match status" value="1"/>
</dbReference>
<sequence>MGEMEQMKKEAEALKTQIEAARKAVGDTDMASAASGVAPAPRVQLKTRRTLKGHLAKIYAMHWSTDNKLMVSASQDGKLLIWDSHSGNKVNAVPLKSSWVMTCAYAPSGNLVASGGLDNMCTVYNLKTPVIKTVKELDAHTGYLSCARFLSDTEILTSSGDTTCALWDLETGKQKTVFLNHVGDCMCLSLSPDMNTFVSGACDSLAKLWDIRDGQCKQTFQGHTSDINAISFYPSANAIITGSDDCTCKMYDLRADQEVISYQDAALNSGVTSLALSMSGRLIFAGYDDFNCNIWDSLKGEKVEVVCGAPSIYLDYVRSKLDQRIGVAAQNCYKVPKGAFTGEISPAMIKDCGIDWVILGHSERRHVFGESDELIGQKVAHCLENDLGVIACIGEKLEEREAGTTEDVVFEQTKVIADNVKDWSRVVLAYEPVWAIGTGKTATPDQAQEVHEKLRGWLRANVSDAVADSLRIIYGGSVTGGNCKELAGQPDVDGFLVGGASLKPEFVDIINARS</sequence>
<protein>
    <recommendedName>
        <fullName evidence="7">methylglyoxal synthase</fullName>
        <ecNumber evidence="7">4.2.3.3</ecNumber>
    </recommendedName>
</protein>
<dbReference type="InterPro" id="IPR013785">
    <property type="entry name" value="Aldolase_TIM"/>
</dbReference>
<comment type="subunit">
    <text evidence="6">Homodimer.</text>
</comment>
<dbReference type="PRINTS" id="PR00320">
    <property type="entry name" value="GPROTEINBRPT"/>
</dbReference>
<dbReference type="InterPro" id="IPR022896">
    <property type="entry name" value="TrioseP_Isoase_bac/euk"/>
</dbReference>
<evidence type="ECO:0000256" key="16">
    <source>
        <dbReference type="PROSITE-ProRule" id="PRU00221"/>
    </source>
</evidence>
<comment type="similarity">
    <text evidence="5">Belongs to the WD repeat G protein beta family.</text>
</comment>
<evidence type="ECO:0000256" key="5">
    <source>
        <dbReference type="ARBA" id="ARBA00009768"/>
    </source>
</evidence>
<comment type="caution">
    <text evidence="18">The sequence shown here is derived from an EMBL/GenBank/DDBJ whole genome shotgun (WGS) entry which is preliminary data.</text>
</comment>
<evidence type="ECO:0000256" key="13">
    <source>
        <dbReference type="ARBA" id="ARBA00023235"/>
    </source>
</evidence>
<dbReference type="AlphaFoldDB" id="A0A498NSQ8"/>
<dbReference type="PROSITE" id="PS50082">
    <property type="entry name" value="WD_REPEATS_2"/>
    <property type="match status" value="4"/>
</dbReference>
<evidence type="ECO:0000256" key="4">
    <source>
        <dbReference type="ARBA" id="ARBA00007422"/>
    </source>
</evidence>